<feature type="domain" description="Methyltransferase type 11" evidence="5">
    <location>
        <begin position="74"/>
        <end position="174"/>
    </location>
</feature>
<protein>
    <recommendedName>
        <fullName evidence="5">Methyltransferase type 11 domain-containing protein</fullName>
    </recommendedName>
</protein>
<dbReference type="EMBL" id="KI632331">
    <property type="protein sequence ID" value="EYU18438.1"/>
    <property type="molecule type" value="Genomic_DNA"/>
</dbReference>
<dbReference type="InterPro" id="IPR051419">
    <property type="entry name" value="Lys/N-term_MeTrsfase_sf"/>
</dbReference>
<dbReference type="Gene3D" id="3.40.50.150">
    <property type="entry name" value="Vaccinia Virus protein VP39"/>
    <property type="match status" value="2"/>
</dbReference>
<dbReference type="GO" id="GO:0009820">
    <property type="term" value="P:alkaloid metabolic process"/>
    <property type="evidence" value="ECO:0007669"/>
    <property type="project" value="UniProtKB-KW"/>
</dbReference>
<dbReference type="GO" id="GO:0032259">
    <property type="term" value="P:methylation"/>
    <property type="evidence" value="ECO:0007669"/>
    <property type="project" value="UniProtKB-KW"/>
</dbReference>
<keyword evidence="4" id="KW-0511">Multifunctional enzyme</keyword>
<evidence type="ECO:0000256" key="2">
    <source>
        <dbReference type="ARBA" id="ARBA00022603"/>
    </source>
</evidence>
<dbReference type="PANTHER" id="PTHR12176:SF78">
    <property type="entry name" value="EEF1A LYSINE AND N-TERMINAL METHYLTRANSFERASE"/>
    <property type="match status" value="1"/>
</dbReference>
<dbReference type="SUPFAM" id="SSF53335">
    <property type="entry name" value="S-adenosyl-L-methionine-dependent methyltransferases"/>
    <property type="match status" value="2"/>
</dbReference>
<dbReference type="AlphaFoldDB" id="A0A022PUG9"/>
<evidence type="ECO:0000313" key="6">
    <source>
        <dbReference type="EMBL" id="EYU18438.1"/>
    </source>
</evidence>
<dbReference type="Pfam" id="PF08241">
    <property type="entry name" value="Methyltransf_11"/>
    <property type="match status" value="1"/>
</dbReference>
<dbReference type="Proteomes" id="UP000030748">
    <property type="component" value="Unassembled WGS sequence"/>
</dbReference>
<accession>A0A022PUG9</accession>
<comment type="similarity">
    <text evidence="1">Belongs to the methyltransferase superfamily.</text>
</comment>
<dbReference type="Pfam" id="PF01564">
    <property type="entry name" value="Spermine_synth"/>
    <property type="match status" value="1"/>
</dbReference>
<dbReference type="InterPro" id="IPR013216">
    <property type="entry name" value="Methyltransf_11"/>
</dbReference>
<sequence length="669" mass="75356">MAENSVRVAKELPVIFGDFTSQESWDCFFSVRGVADYSEWYADWPQLRPAFLSSHLSFPPAAPPREELSILVPACGYSRLSEHLYDEGFRTVTNVDFSKVVVSAMLRRNVKERPLMRWRVMDMTNMQFANGSYDVIIDKGGLDALMEHKIDPRFGTLYLSEVKRLLKAGGKYICLTSAESRVLGLLLSKFRFGWKVDLHSVAQDPSSGITFVLVAEKYIISHVSQIKSFVDEYSVESHGNQVQEVFEALEKENTVRAEYSNGTGKWYSIEELKLGVKGNIRVLEPLRSVCVFLGGTGSSRFFYNSVLFDAIPKEEPFTDQFRVLFFQNMLSFQDVFVSRNGPWGLVRGSNAARVLMVGLDASHSNLSLADVVRDITDFVKELAPMDGKTDVVVTSVDEGLKWRKIVYEVTSALTGTIVVEDVIYKEQSDVPKDSIFRRLYFRRTETIMQSEALLSTKELEIKKVPAVSRTWKKGKSKKFVSPSSSDSHESSGNTKVDHEFLACEFHQGMIAGLLLFSIHSKRHPQLVKTVIIGLGAGLLPMCMRKYIPSLKIEVVELDPVVLKVAKEYFDFAEDERLKVHITDPIKFVREIANSDAEGKNDYFKVDVLIVDVNSSDLSSGLITPEVEFVEEHFLVAAKESLSYKGLLITKLARNFGTGVRTAVHSNLRK</sequence>
<reference evidence="6 7" key="1">
    <citation type="journal article" date="2013" name="Proc. Natl. Acad. Sci. U.S.A.">
        <title>Fine-scale variation in meiotic recombination in Mimulus inferred from population shotgun sequencing.</title>
        <authorList>
            <person name="Hellsten U."/>
            <person name="Wright K.M."/>
            <person name="Jenkins J."/>
            <person name="Shu S."/>
            <person name="Yuan Y."/>
            <person name="Wessler S.R."/>
            <person name="Schmutz J."/>
            <person name="Willis J.H."/>
            <person name="Rokhsar D.S."/>
        </authorList>
    </citation>
    <scope>NUCLEOTIDE SEQUENCE [LARGE SCALE GENOMIC DNA]</scope>
    <source>
        <strain evidence="7">cv. DUN x IM62</strain>
    </source>
</reference>
<dbReference type="CDD" id="cd02440">
    <property type="entry name" value="AdoMet_MTases"/>
    <property type="match status" value="1"/>
</dbReference>
<dbReference type="PANTHER" id="PTHR12176">
    <property type="entry name" value="SAM-DEPENDENT METHYLTRANSFERASE SUPERFAMILY PROTEIN"/>
    <property type="match status" value="1"/>
</dbReference>
<evidence type="ECO:0000313" key="7">
    <source>
        <dbReference type="Proteomes" id="UP000030748"/>
    </source>
</evidence>
<evidence type="ECO:0000256" key="1">
    <source>
        <dbReference type="ARBA" id="ARBA00008361"/>
    </source>
</evidence>
<dbReference type="eggNOG" id="KOG2352">
    <property type="taxonomic scope" value="Eukaryota"/>
</dbReference>
<keyword evidence="7" id="KW-1185">Reference proteome</keyword>
<feature type="non-terminal residue" evidence="6">
    <location>
        <position position="669"/>
    </location>
</feature>
<evidence type="ECO:0000256" key="3">
    <source>
        <dbReference type="ARBA" id="ARBA00022679"/>
    </source>
</evidence>
<evidence type="ECO:0000256" key="4">
    <source>
        <dbReference type="ARBA" id="ARBA00023268"/>
    </source>
</evidence>
<evidence type="ECO:0000259" key="5">
    <source>
        <dbReference type="Pfam" id="PF08241"/>
    </source>
</evidence>
<organism evidence="6 7">
    <name type="scientific">Erythranthe guttata</name>
    <name type="common">Yellow monkey flower</name>
    <name type="synonym">Mimulus guttatus</name>
    <dbReference type="NCBI Taxonomy" id="4155"/>
    <lineage>
        <taxon>Eukaryota</taxon>
        <taxon>Viridiplantae</taxon>
        <taxon>Streptophyta</taxon>
        <taxon>Embryophyta</taxon>
        <taxon>Tracheophyta</taxon>
        <taxon>Spermatophyta</taxon>
        <taxon>Magnoliopsida</taxon>
        <taxon>eudicotyledons</taxon>
        <taxon>Gunneridae</taxon>
        <taxon>Pentapetalae</taxon>
        <taxon>asterids</taxon>
        <taxon>lamiids</taxon>
        <taxon>Lamiales</taxon>
        <taxon>Phrymaceae</taxon>
        <taxon>Erythranthe</taxon>
    </lineage>
</organism>
<gene>
    <name evidence="6" type="ORF">MIMGU_mgv1a023782mg</name>
</gene>
<keyword evidence="2" id="KW-0489">Methyltransferase</keyword>
<proteinExistence type="inferred from homology"/>
<dbReference type="GO" id="GO:0008757">
    <property type="term" value="F:S-adenosylmethionine-dependent methyltransferase activity"/>
    <property type="evidence" value="ECO:0007669"/>
    <property type="project" value="InterPro"/>
</dbReference>
<dbReference type="InterPro" id="IPR029063">
    <property type="entry name" value="SAM-dependent_MTases_sf"/>
</dbReference>
<keyword evidence="3" id="KW-0808">Transferase</keyword>
<name>A0A022PUG9_ERYGU</name>